<feature type="domain" description="Thioredoxin" evidence="5">
    <location>
        <begin position="46"/>
        <end position="168"/>
    </location>
</feature>
<dbReference type="Pfam" id="PF00085">
    <property type="entry name" value="Thioredoxin"/>
    <property type="match status" value="1"/>
</dbReference>
<dbReference type="FunFam" id="3.40.30.10:FF:000001">
    <property type="entry name" value="Thioredoxin"/>
    <property type="match status" value="1"/>
</dbReference>
<dbReference type="AlphaFoldDB" id="X0XR92"/>
<keyword evidence="3" id="KW-1015">Disulfide bond</keyword>
<name>X0XR92_9ZZZZ</name>
<dbReference type="EMBL" id="BARS01052788">
    <property type="protein sequence ID" value="GAG45704.1"/>
    <property type="molecule type" value="Genomic_DNA"/>
</dbReference>
<dbReference type="InterPro" id="IPR017937">
    <property type="entry name" value="Thioredoxin_CS"/>
</dbReference>
<dbReference type="CDD" id="cd02947">
    <property type="entry name" value="TRX_family"/>
    <property type="match status" value="1"/>
</dbReference>
<comment type="caution">
    <text evidence="6">The sequence shown here is derived from an EMBL/GenBank/DDBJ whole genome shotgun (WGS) entry which is preliminary data.</text>
</comment>
<feature type="non-terminal residue" evidence="6">
    <location>
        <position position="1"/>
    </location>
</feature>
<evidence type="ECO:0000259" key="5">
    <source>
        <dbReference type="PROSITE" id="PS51352"/>
    </source>
</evidence>
<keyword evidence="4" id="KW-0676">Redox-active center</keyword>
<evidence type="ECO:0000313" key="6">
    <source>
        <dbReference type="EMBL" id="GAG45704.1"/>
    </source>
</evidence>
<sequence>SYLTFMCPSFLEEFFFAGLKRGESSDFRCAHGMSEDRELEKIKEQMLRRMMKPPDMGPWTDGSVVELDGRSFDGALGKVQKPVLVDFWADWCGPCKMIKPVFEALAKDFSGRAYFAKVNVDENQVLARRYGVLSIPNFVLFMKGRPVDRIVGAVGRPRFEAVLNKHIAKI</sequence>
<organism evidence="6">
    <name type="scientific">marine sediment metagenome</name>
    <dbReference type="NCBI Taxonomy" id="412755"/>
    <lineage>
        <taxon>unclassified sequences</taxon>
        <taxon>metagenomes</taxon>
        <taxon>ecological metagenomes</taxon>
    </lineage>
</organism>
<dbReference type="GO" id="GO:0015035">
    <property type="term" value="F:protein-disulfide reductase activity"/>
    <property type="evidence" value="ECO:0007669"/>
    <property type="project" value="InterPro"/>
</dbReference>
<gene>
    <name evidence="6" type="ORF">S01H1_78432</name>
</gene>
<accession>X0XR92</accession>
<keyword evidence="1" id="KW-0813">Transport</keyword>
<keyword evidence="2" id="KW-0249">Electron transport</keyword>
<evidence type="ECO:0000256" key="4">
    <source>
        <dbReference type="ARBA" id="ARBA00023284"/>
    </source>
</evidence>
<dbReference type="PANTHER" id="PTHR45663:SF11">
    <property type="entry name" value="GEO12009P1"/>
    <property type="match status" value="1"/>
</dbReference>
<evidence type="ECO:0000256" key="1">
    <source>
        <dbReference type="ARBA" id="ARBA00022448"/>
    </source>
</evidence>
<dbReference type="PROSITE" id="PS00194">
    <property type="entry name" value="THIOREDOXIN_1"/>
    <property type="match status" value="1"/>
</dbReference>
<protein>
    <recommendedName>
        <fullName evidence="5">Thioredoxin domain-containing protein</fullName>
    </recommendedName>
</protein>
<dbReference type="SUPFAM" id="SSF52833">
    <property type="entry name" value="Thioredoxin-like"/>
    <property type="match status" value="1"/>
</dbReference>
<dbReference type="GO" id="GO:0005737">
    <property type="term" value="C:cytoplasm"/>
    <property type="evidence" value="ECO:0007669"/>
    <property type="project" value="TreeGrafter"/>
</dbReference>
<dbReference type="InterPro" id="IPR013766">
    <property type="entry name" value="Thioredoxin_domain"/>
</dbReference>
<evidence type="ECO:0000256" key="2">
    <source>
        <dbReference type="ARBA" id="ARBA00022982"/>
    </source>
</evidence>
<dbReference type="PRINTS" id="PR00421">
    <property type="entry name" value="THIOREDOXIN"/>
</dbReference>
<evidence type="ECO:0000256" key="3">
    <source>
        <dbReference type="ARBA" id="ARBA00023157"/>
    </source>
</evidence>
<dbReference type="Gene3D" id="3.40.30.10">
    <property type="entry name" value="Glutaredoxin"/>
    <property type="match status" value="1"/>
</dbReference>
<dbReference type="PROSITE" id="PS51352">
    <property type="entry name" value="THIOREDOXIN_2"/>
    <property type="match status" value="1"/>
</dbReference>
<dbReference type="PANTHER" id="PTHR45663">
    <property type="entry name" value="GEO12009P1"/>
    <property type="match status" value="1"/>
</dbReference>
<reference evidence="6" key="1">
    <citation type="journal article" date="2014" name="Front. Microbiol.">
        <title>High frequency of phylogenetically diverse reductive dehalogenase-homologous genes in deep subseafloor sedimentary metagenomes.</title>
        <authorList>
            <person name="Kawai M."/>
            <person name="Futagami T."/>
            <person name="Toyoda A."/>
            <person name="Takaki Y."/>
            <person name="Nishi S."/>
            <person name="Hori S."/>
            <person name="Arai W."/>
            <person name="Tsubouchi T."/>
            <person name="Morono Y."/>
            <person name="Uchiyama I."/>
            <person name="Ito T."/>
            <person name="Fujiyama A."/>
            <person name="Inagaki F."/>
            <person name="Takami H."/>
        </authorList>
    </citation>
    <scope>NUCLEOTIDE SEQUENCE</scope>
    <source>
        <strain evidence="6">Expedition CK06-06</strain>
    </source>
</reference>
<dbReference type="InterPro" id="IPR036249">
    <property type="entry name" value="Thioredoxin-like_sf"/>
</dbReference>
<dbReference type="InterPro" id="IPR005746">
    <property type="entry name" value="Thioredoxin"/>
</dbReference>
<proteinExistence type="predicted"/>
<dbReference type="NCBIfam" id="TIGR01068">
    <property type="entry name" value="thioredoxin"/>
    <property type="match status" value="1"/>
</dbReference>